<gene>
    <name evidence="3" type="ORF">D9619_001099</name>
</gene>
<keyword evidence="4" id="KW-1185">Reference proteome</keyword>
<dbReference type="AlphaFoldDB" id="A0A8H5BD33"/>
<proteinExistence type="predicted"/>
<evidence type="ECO:0000313" key="3">
    <source>
        <dbReference type="EMBL" id="KAF5321030.1"/>
    </source>
</evidence>
<evidence type="ECO:0008006" key="5">
    <source>
        <dbReference type="Google" id="ProtNLM"/>
    </source>
</evidence>
<feature type="domain" description="AMP-dependent synthetase/ligase" evidence="1">
    <location>
        <begin position="16"/>
        <end position="109"/>
    </location>
</feature>
<dbReference type="Pfam" id="PF00501">
    <property type="entry name" value="AMP-binding"/>
    <property type="match status" value="1"/>
</dbReference>
<evidence type="ECO:0000313" key="4">
    <source>
        <dbReference type="Proteomes" id="UP000567179"/>
    </source>
</evidence>
<dbReference type="InterPro" id="IPR050237">
    <property type="entry name" value="ATP-dep_AMP-bd_enzyme"/>
</dbReference>
<dbReference type="PANTHER" id="PTHR43767:SF1">
    <property type="entry name" value="NONRIBOSOMAL PEPTIDE SYNTHASE PES1 (EUROFUNG)-RELATED"/>
    <property type="match status" value="1"/>
</dbReference>
<feature type="domain" description="AMP-binding enzyme C-terminal" evidence="2">
    <location>
        <begin position="161"/>
        <end position="246"/>
    </location>
</feature>
<dbReference type="EMBL" id="JAACJJ010000028">
    <property type="protein sequence ID" value="KAF5321030.1"/>
    <property type="molecule type" value="Genomic_DNA"/>
</dbReference>
<dbReference type="Gene3D" id="3.30.300.30">
    <property type="match status" value="1"/>
</dbReference>
<dbReference type="SUPFAM" id="SSF56801">
    <property type="entry name" value="Acetyl-CoA synthetase-like"/>
    <property type="match status" value="1"/>
</dbReference>
<dbReference type="Proteomes" id="UP000567179">
    <property type="component" value="Unassembled WGS sequence"/>
</dbReference>
<name>A0A8H5BD33_9AGAR</name>
<organism evidence="3 4">
    <name type="scientific">Psilocybe cf. subviscida</name>
    <dbReference type="NCBI Taxonomy" id="2480587"/>
    <lineage>
        <taxon>Eukaryota</taxon>
        <taxon>Fungi</taxon>
        <taxon>Dikarya</taxon>
        <taxon>Basidiomycota</taxon>
        <taxon>Agaricomycotina</taxon>
        <taxon>Agaricomycetes</taxon>
        <taxon>Agaricomycetidae</taxon>
        <taxon>Agaricales</taxon>
        <taxon>Agaricineae</taxon>
        <taxon>Strophariaceae</taxon>
        <taxon>Psilocybe</taxon>
    </lineage>
</organism>
<dbReference type="InterPro" id="IPR042099">
    <property type="entry name" value="ANL_N_sf"/>
</dbReference>
<dbReference type="InterPro" id="IPR000873">
    <property type="entry name" value="AMP-dep_synth/lig_dom"/>
</dbReference>
<comment type="caution">
    <text evidence="3">The sequence shown here is derived from an EMBL/GenBank/DDBJ whole genome shotgun (WGS) entry which is preliminary data.</text>
</comment>
<reference evidence="3 4" key="1">
    <citation type="journal article" date="2020" name="ISME J.">
        <title>Uncovering the hidden diversity of litter-decomposition mechanisms in mushroom-forming fungi.</title>
        <authorList>
            <person name="Floudas D."/>
            <person name="Bentzer J."/>
            <person name="Ahren D."/>
            <person name="Johansson T."/>
            <person name="Persson P."/>
            <person name="Tunlid A."/>
        </authorList>
    </citation>
    <scope>NUCLEOTIDE SEQUENCE [LARGE SCALE GENOMIC DNA]</scope>
    <source>
        <strain evidence="3 4">CBS 101986</strain>
    </source>
</reference>
<dbReference type="GO" id="GO:0016878">
    <property type="term" value="F:acid-thiol ligase activity"/>
    <property type="evidence" value="ECO:0007669"/>
    <property type="project" value="UniProtKB-ARBA"/>
</dbReference>
<dbReference type="CDD" id="cd04433">
    <property type="entry name" value="AFD_class_I"/>
    <property type="match status" value="1"/>
</dbReference>
<dbReference type="Pfam" id="PF13193">
    <property type="entry name" value="AMP-binding_C"/>
    <property type="match status" value="1"/>
</dbReference>
<dbReference type="Gene3D" id="3.40.50.12780">
    <property type="entry name" value="N-terminal domain of ligase-like"/>
    <property type="match status" value="1"/>
</dbReference>
<evidence type="ECO:0000259" key="1">
    <source>
        <dbReference type="Pfam" id="PF00501"/>
    </source>
</evidence>
<evidence type="ECO:0000259" key="2">
    <source>
        <dbReference type="Pfam" id="PF13193"/>
    </source>
</evidence>
<dbReference type="InterPro" id="IPR025110">
    <property type="entry name" value="AMP-bd_C"/>
</dbReference>
<dbReference type="OrthoDB" id="10253115at2759"/>
<dbReference type="PANTHER" id="PTHR43767">
    <property type="entry name" value="LONG-CHAIN-FATTY-ACID--COA LIGASE"/>
    <property type="match status" value="1"/>
</dbReference>
<accession>A0A8H5BD33</accession>
<dbReference type="InterPro" id="IPR045851">
    <property type="entry name" value="AMP-bd_C_sf"/>
</dbReference>
<sequence length="275" mass="29226">MVADLTDAAGDGNFALESLMFGGAPAPDSLAPRAHAAFPTASMSQGYGLTETSSVAVGFAGEDYIERPKSCGLPTPVNDILIVQDGLVMRPGEVGEVWLRGPNIMKGYWRDPAATAKALTRDGWFRTGDLGVLDEEGFLYIRDRIKDIIIRGGENIDSVTVENALYADDRVLEAAAVGVPDARLGELVAAVVSVKPAFRSDAPGRKEDKVTDAGLIAFAAQRLPRFAVPVMIIVQDEPFERTPSGKILKADLRKVAAAAYAKRLAAGGSQQQAKL</sequence>
<protein>
    <recommendedName>
        <fullName evidence="5">AMP-dependent synthetase/ligase domain-containing protein</fullName>
    </recommendedName>
</protein>